<dbReference type="PROSITE" id="PS50011">
    <property type="entry name" value="PROTEIN_KINASE_DOM"/>
    <property type="match status" value="1"/>
</dbReference>
<evidence type="ECO:0000256" key="23">
    <source>
        <dbReference type="SAM" id="MobiDB-lite"/>
    </source>
</evidence>
<evidence type="ECO:0000313" key="26">
    <source>
        <dbReference type="EnsemblMetazoa" id="XP_024086050.1"/>
    </source>
</evidence>
<keyword evidence="18" id="KW-0844">Vision</keyword>
<dbReference type="SMART" id="SM00015">
    <property type="entry name" value="IQ"/>
    <property type="match status" value="2"/>
</dbReference>
<dbReference type="OrthoDB" id="6108017at2759"/>
<evidence type="ECO:0000256" key="2">
    <source>
        <dbReference type="ARBA" id="ARBA00004316"/>
    </source>
</evidence>
<evidence type="ECO:0000256" key="6">
    <source>
        <dbReference type="ARBA" id="ARBA00022527"/>
    </source>
</evidence>
<evidence type="ECO:0000256" key="5">
    <source>
        <dbReference type="ARBA" id="ARBA00022490"/>
    </source>
</evidence>
<dbReference type="SMART" id="SM00242">
    <property type="entry name" value="MYSc"/>
    <property type="match status" value="1"/>
</dbReference>
<feature type="binding site" evidence="21">
    <location>
        <begin position="431"/>
        <end position="438"/>
    </location>
    <ligand>
        <name>ATP</name>
        <dbReference type="ChEBI" id="CHEBI:30616"/>
    </ligand>
</feature>
<keyword evidence="27" id="KW-1185">Reference proteome</keyword>
<comment type="catalytic activity">
    <reaction evidence="20">
        <text>L-seryl-[protein] + ATP = O-phospho-L-seryl-[protein] + ADP + H(+)</text>
        <dbReference type="Rhea" id="RHEA:17989"/>
        <dbReference type="Rhea" id="RHEA-COMP:9863"/>
        <dbReference type="Rhea" id="RHEA-COMP:11604"/>
        <dbReference type="ChEBI" id="CHEBI:15378"/>
        <dbReference type="ChEBI" id="CHEBI:29999"/>
        <dbReference type="ChEBI" id="CHEBI:30616"/>
        <dbReference type="ChEBI" id="CHEBI:83421"/>
        <dbReference type="ChEBI" id="CHEBI:456216"/>
        <dbReference type="EC" id="2.7.11.1"/>
    </reaction>
</comment>
<dbReference type="PROSITE" id="PS00107">
    <property type="entry name" value="PROTEIN_KINASE_ATP"/>
    <property type="match status" value="1"/>
</dbReference>
<evidence type="ECO:0000256" key="15">
    <source>
        <dbReference type="ARBA" id="ARBA00023203"/>
    </source>
</evidence>
<evidence type="ECO:0000256" key="7">
    <source>
        <dbReference type="ARBA" id="ARBA00022606"/>
    </source>
</evidence>
<feature type="compositionally biased region" description="Basic and acidic residues" evidence="23">
    <location>
        <begin position="1316"/>
        <end position="1343"/>
    </location>
</feature>
<evidence type="ECO:0000256" key="1">
    <source>
        <dbReference type="ARBA" id="ARBA00004245"/>
    </source>
</evidence>
<evidence type="ECO:0000256" key="12">
    <source>
        <dbReference type="ARBA" id="ARBA00022840"/>
    </source>
</evidence>
<comment type="subcellular location">
    <subcellularLocation>
        <location evidence="2">Cell projection</location>
    </subcellularLocation>
    <subcellularLocation>
        <location evidence="1">Cytoplasm</location>
        <location evidence="1">Cytoskeleton</location>
    </subcellularLocation>
</comment>
<evidence type="ECO:0000313" key="27">
    <source>
        <dbReference type="Proteomes" id="UP000494040"/>
    </source>
</evidence>
<dbReference type="InterPro" id="IPR036961">
    <property type="entry name" value="Kinesin_motor_dom_sf"/>
</dbReference>
<evidence type="ECO:0000256" key="3">
    <source>
        <dbReference type="ARBA" id="ARBA00006998"/>
    </source>
</evidence>
<dbReference type="GO" id="GO:0007601">
    <property type="term" value="P:visual perception"/>
    <property type="evidence" value="ECO:0007669"/>
    <property type="project" value="UniProtKB-KW"/>
</dbReference>
<evidence type="ECO:0000256" key="10">
    <source>
        <dbReference type="ARBA" id="ARBA00022741"/>
    </source>
</evidence>
<dbReference type="PROSITE" id="PS50096">
    <property type="entry name" value="IQ"/>
    <property type="match status" value="2"/>
</dbReference>
<accession>A0A8I6SV26</accession>
<dbReference type="PROSITE" id="PS51456">
    <property type="entry name" value="MYOSIN_MOTOR"/>
    <property type="match status" value="1"/>
</dbReference>
<comment type="similarity">
    <text evidence="21">Belongs to the TRAFAC class myosin-kinesin ATPase superfamily. Myosin family.</text>
</comment>
<dbReference type="GO" id="GO:0005737">
    <property type="term" value="C:cytoplasm"/>
    <property type="evidence" value="ECO:0007669"/>
    <property type="project" value="UniProtKB-ARBA"/>
</dbReference>
<dbReference type="Proteomes" id="UP000494040">
    <property type="component" value="Unassembled WGS sequence"/>
</dbReference>
<keyword evidence="9" id="KW-0677">Repeat</keyword>
<evidence type="ECO:0000256" key="4">
    <source>
        <dbReference type="ARBA" id="ARBA00012513"/>
    </source>
</evidence>
<dbReference type="Gene3D" id="1.10.510.10">
    <property type="entry name" value="Transferase(Phosphotransferase) domain 1"/>
    <property type="match status" value="1"/>
</dbReference>
<evidence type="ECO:0000256" key="17">
    <source>
        <dbReference type="ARBA" id="ARBA00023273"/>
    </source>
</evidence>
<keyword evidence="12 21" id="KW-0067">ATP-binding</keyword>
<dbReference type="Pfam" id="PF00612">
    <property type="entry name" value="IQ"/>
    <property type="match status" value="2"/>
</dbReference>
<evidence type="ECO:0000256" key="16">
    <source>
        <dbReference type="ARBA" id="ARBA00023212"/>
    </source>
</evidence>
<dbReference type="InterPro" id="IPR008271">
    <property type="entry name" value="Ser/Thr_kinase_AS"/>
</dbReference>
<dbReference type="GO" id="GO:0030832">
    <property type="term" value="P:regulation of actin filament length"/>
    <property type="evidence" value="ECO:0007669"/>
    <property type="project" value="TreeGrafter"/>
</dbReference>
<keyword evidence="17" id="KW-0966">Cell projection</keyword>
<dbReference type="SUPFAM" id="SSF52540">
    <property type="entry name" value="P-loop containing nucleoside triphosphate hydrolases"/>
    <property type="match status" value="1"/>
</dbReference>
<dbReference type="Gene3D" id="1.20.120.720">
    <property type="entry name" value="Myosin VI head, motor domain, U50 subdomain"/>
    <property type="match status" value="1"/>
</dbReference>
<dbReference type="PROSITE" id="PS00108">
    <property type="entry name" value="PROTEIN_KINASE_ST"/>
    <property type="match status" value="1"/>
</dbReference>
<keyword evidence="11" id="KW-0418">Kinase</keyword>
<feature type="binding site" evidence="22">
    <location>
        <position position="52"/>
    </location>
    <ligand>
        <name>ATP</name>
        <dbReference type="ChEBI" id="CHEBI:30616"/>
    </ligand>
</feature>
<feature type="domain" description="Myosin motor" evidence="25">
    <location>
        <begin position="338"/>
        <end position="1058"/>
    </location>
</feature>
<dbReference type="SMART" id="SM00220">
    <property type="entry name" value="S_TKc"/>
    <property type="match status" value="1"/>
</dbReference>
<dbReference type="GO" id="GO:0005524">
    <property type="term" value="F:ATP binding"/>
    <property type="evidence" value="ECO:0007669"/>
    <property type="project" value="UniProtKB-UniRule"/>
</dbReference>
<keyword evidence="15 21" id="KW-0009">Actin-binding</keyword>
<dbReference type="GO" id="GO:0042995">
    <property type="term" value="C:cell projection"/>
    <property type="evidence" value="ECO:0007669"/>
    <property type="project" value="UniProtKB-SubCell"/>
</dbReference>
<keyword evidence="10 21" id="KW-0547">Nucleotide-binding</keyword>
<dbReference type="GO" id="GO:0004674">
    <property type="term" value="F:protein serine/threonine kinase activity"/>
    <property type="evidence" value="ECO:0007669"/>
    <property type="project" value="UniProtKB-KW"/>
</dbReference>
<dbReference type="FunFam" id="1.10.510.10:FF:000421">
    <property type="entry name" value="Serine/threonine-protein kinase PAK 6"/>
    <property type="match status" value="1"/>
</dbReference>
<organism evidence="26 27">
    <name type="scientific">Cimex lectularius</name>
    <name type="common">Bed bug</name>
    <name type="synonym">Acanthia lectularia</name>
    <dbReference type="NCBI Taxonomy" id="79782"/>
    <lineage>
        <taxon>Eukaryota</taxon>
        <taxon>Metazoa</taxon>
        <taxon>Ecdysozoa</taxon>
        <taxon>Arthropoda</taxon>
        <taxon>Hexapoda</taxon>
        <taxon>Insecta</taxon>
        <taxon>Pterygota</taxon>
        <taxon>Neoptera</taxon>
        <taxon>Paraneoptera</taxon>
        <taxon>Hemiptera</taxon>
        <taxon>Heteroptera</taxon>
        <taxon>Panheteroptera</taxon>
        <taxon>Cimicomorpha</taxon>
        <taxon>Cimicidae</taxon>
        <taxon>Cimex</taxon>
    </lineage>
</organism>
<dbReference type="SUPFAM" id="SSF56112">
    <property type="entry name" value="Protein kinase-like (PK-like)"/>
    <property type="match status" value="1"/>
</dbReference>
<feature type="domain" description="Protein kinase" evidence="24">
    <location>
        <begin position="22"/>
        <end position="287"/>
    </location>
</feature>
<dbReference type="PANTHER" id="PTHR46256:SF2">
    <property type="entry name" value="NEITHER INACTIVATION NOR AFTERPOTENTIAL PROTEIN C"/>
    <property type="match status" value="1"/>
</dbReference>
<feature type="region of interest" description="Disordered" evidence="23">
    <location>
        <begin position="1316"/>
        <end position="1344"/>
    </location>
</feature>
<evidence type="ECO:0000256" key="8">
    <source>
        <dbReference type="ARBA" id="ARBA00022679"/>
    </source>
</evidence>
<keyword evidence="13 21" id="KW-0518">Myosin</keyword>
<dbReference type="Gene3D" id="6.20.240.20">
    <property type="match status" value="1"/>
</dbReference>
<evidence type="ECO:0000256" key="18">
    <source>
        <dbReference type="ARBA" id="ARBA00023305"/>
    </source>
</evidence>
<dbReference type="CTD" id="34012"/>
<evidence type="ECO:0000259" key="25">
    <source>
        <dbReference type="PROSITE" id="PS51456"/>
    </source>
</evidence>
<dbReference type="Gene3D" id="1.10.10.820">
    <property type="match status" value="1"/>
</dbReference>
<dbReference type="OMA" id="SGGTHFV"/>
<dbReference type="PANTHER" id="PTHR46256">
    <property type="entry name" value="AGAP011099-PA"/>
    <property type="match status" value="1"/>
</dbReference>
<evidence type="ECO:0000256" key="14">
    <source>
        <dbReference type="ARBA" id="ARBA00023175"/>
    </source>
</evidence>
<dbReference type="Gene3D" id="1.20.5.190">
    <property type="match status" value="1"/>
</dbReference>
<dbReference type="EC" id="2.7.11.1" evidence="4"/>
<dbReference type="Gene3D" id="1.20.58.530">
    <property type="match status" value="1"/>
</dbReference>
<evidence type="ECO:0000256" key="11">
    <source>
        <dbReference type="ARBA" id="ARBA00022777"/>
    </source>
</evidence>
<keyword evidence="8" id="KW-0808">Transferase</keyword>
<evidence type="ECO:0000256" key="13">
    <source>
        <dbReference type="ARBA" id="ARBA00023123"/>
    </source>
</evidence>
<evidence type="ECO:0000256" key="21">
    <source>
        <dbReference type="PROSITE-ProRule" id="PRU00782"/>
    </source>
</evidence>
<dbReference type="GO" id="GO:0000146">
    <property type="term" value="F:microfilament motor activity"/>
    <property type="evidence" value="ECO:0007669"/>
    <property type="project" value="TreeGrafter"/>
</dbReference>
<dbReference type="RefSeq" id="XP_024086050.1">
    <property type="nucleotide sequence ID" value="XM_024230282.1"/>
</dbReference>
<keyword evidence="6" id="KW-0723">Serine/threonine-protein kinase</keyword>
<dbReference type="InterPro" id="IPR001609">
    <property type="entry name" value="Myosin_head_motor_dom-like"/>
</dbReference>
<evidence type="ECO:0000256" key="22">
    <source>
        <dbReference type="PROSITE-ProRule" id="PRU10141"/>
    </source>
</evidence>
<dbReference type="Gene3D" id="3.40.850.10">
    <property type="entry name" value="Kinesin motor domain"/>
    <property type="match status" value="1"/>
</dbReference>
<comment type="similarity">
    <text evidence="3">In the C-terminal section; belongs to the TRAFAC class myosin-kinesin ATPase superfamily. Myosin family.</text>
</comment>
<dbReference type="InterPro" id="IPR000719">
    <property type="entry name" value="Prot_kinase_dom"/>
</dbReference>
<sequence>MSKGLKKEGLLLDKLSDPGDRYTLGEIIGTGVHANVYVATDSQEGGKNVAIKIQKITSESFPDIEEEYRILRDLSDHPNLPDFYGAYRRKDGDSDDVWLVMQLCEGGPVTDLVRALLRNNRKMLEEHIAFILREVLKALMMLHENHVIHRDIKASNVLLTKEGEVKLVDFGISRELASTMDKRQTSLGSPCWMAPEIVTSCHTKGSYDNRADVWALGITAIELGDGKAPFQDMHPTRALFQIVRNPPPTLYRPAHWSQNYNDFVAECLVKNPEYRPYMTELMQHPFFTSLPENDFHFNVELKTLLEFVTSQDVSERKSEVKVKNGRLKQGIDKDGEKMYVEDLAALETLNEDTIINNLEHRYNENQYYTYIGDILLFMNPNEPVENYGFQHYRRYKFKSRSDNEPHIYGVADSAYQDMLHHNVPQNIVLSGETMSGKTTQFKHLLKQLINLGQSRNKCGEKLQRSLEVIQAFGNASTPVNNNSTRHALITQLTFSYSGKISGGIFWVYQLEKWRVTGNRCPYHTNFHIFYYLVDGLRNEGLLERYGLEDKDYRYLRRNIDEKDRDPKAPSGPRDEKETNVDWFKQIDKSLDDLDFSADEKDAIWRILSAIILLGEIEYKEEQDGNADISNLESLDKVASVLQINSKRLSWALCNYCVLEKDVVSRRRHSKAEATEARNVLAQTIYSRLVDWIVNMINKKLSLSRAVYGDSHCINILDMFGFECYSDNGLEQIFVNSLNEQLQFFYNQKIFISEMQDEEEDEVQIKKLQFYDNKCTIDELLNKPNGIMHILDEANKLHLDEDFLVDWLKKKKKETDHVKAETDDQFSVAHYTGKVTYEAVAMCGKNRDFLPPEITEVMRLSTEPIIKQMFTNKLSRTGNVTVLVDSDPKVEKKKSRWGSALFEDTTRKIRRYNTASKGEFSQTKGIRTAATIFRATSLEILKLLSEGSTHFVRCIRTDLNSAPKGFQHSIIKQQLRALSVVETAGARQVGFSHRIAFDDFLERYQFLAFDFEESVDKTKDNCRLLLIRLKMEGWTMGNKKVFLKYYNEEFLSRLYETQVNKIIKIQSMLRGFLAKKNVAHKRNKPENENSQTVRTVDLEEGAAAVIIQKNMKGFLVRKKFRPLLNTSTGKLDPEVAEFIRVYFKKWKSKSIYQTLLLYRAAKHHDVVYFCQQVHLYNQSVVGSLFEKNHIETSLIETDVDEEMFIGRQNDPVVWKLPFDIKDINYCDSSFMCGSVYDRKPVDELPSWDDPFKSLNKGCQTEDAHQPAELLDAMKRKNKRYRNFIDTPYSRDSSVVEENNFQEFDVEPEDWEPIVEKHEQETDEKHEQGTVKTEEQDKVETHEQEAVNQVENSEIKDVVQETQKQVRIDTKPQYIPKTDLSQKESLIENGTADFRKILKPTKNINKISPLTSELLEKGKSLANTNEDEPPYNFQAMLRKTNHKRFTTPESKIDSNIENNNQPETVIENIQNSQPAKMGKELNRKDSLENIMFMVSKAKDFGSKPILENGEINKTEILPGFIVYGEPTCL</sequence>
<dbReference type="Pfam" id="PF00069">
    <property type="entry name" value="Pkinase"/>
    <property type="match status" value="1"/>
</dbReference>
<comment type="catalytic activity">
    <reaction evidence="19">
        <text>L-threonyl-[protein] + ATP = O-phospho-L-threonyl-[protein] + ADP + H(+)</text>
        <dbReference type="Rhea" id="RHEA:46608"/>
        <dbReference type="Rhea" id="RHEA-COMP:11060"/>
        <dbReference type="Rhea" id="RHEA-COMP:11605"/>
        <dbReference type="ChEBI" id="CHEBI:15378"/>
        <dbReference type="ChEBI" id="CHEBI:30013"/>
        <dbReference type="ChEBI" id="CHEBI:30616"/>
        <dbReference type="ChEBI" id="CHEBI:61977"/>
        <dbReference type="ChEBI" id="CHEBI:456216"/>
        <dbReference type="EC" id="2.7.11.1"/>
    </reaction>
</comment>
<dbReference type="InterPro" id="IPR027417">
    <property type="entry name" value="P-loop_NTPase"/>
</dbReference>
<name>A0A8I6SV26_CIMLE</name>
<evidence type="ECO:0000256" key="20">
    <source>
        <dbReference type="ARBA" id="ARBA00048679"/>
    </source>
</evidence>
<evidence type="ECO:0000256" key="9">
    <source>
        <dbReference type="ARBA" id="ARBA00022737"/>
    </source>
</evidence>
<proteinExistence type="inferred from homology"/>
<dbReference type="PRINTS" id="PR00193">
    <property type="entry name" value="MYOSINHEAVY"/>
</dbReference>
<keyword evidence="7" id="KW-0716">Sensory transduction</keyword>
<dbReference type="GeneID" id="106666819"/>
<dbReference type="InterPro" id="IPR017441">
    <property type="entry name" value="Protein_kinase_ATP_BS"/>
</dbReference>
<reference evidence="26" key="1">
    <citation type="submission" date="2022-01" db="UniProtKB">
        <authorList>
            <consortium name="EnsemblMetazoa"/>
        </authorList>
    </citation>
    <scope>IDENTIFICATION</scope>
</reference>
<feature type="region of interest" description="Actin-binding" evidence="21">
    <location>
        <begin position="936"/>
        <end position="958"/>
    </location>
</feature>
<dbReference type="GO" id="GO:0016459">
    <property type="term" value="C:myosin complex"/>
    <property type="evidence" value="ECO:0007669"/>
    <property type="project" value="UniProtKB-KW"/>
</dbReference>
<dbReference type="InterPro" id="IPR011009">
    <property type="entry name" value="Kinase-like_dom_sf"/>
</dbReference>
<protein>
    <recommendedName>
        <fullName evidence="4">non-specific serine/threonine protein kinase</fullName>
        <ecNumber evidence="4">2.7.11.1</ecNumber>
    </recommendedName>
</protein>
<keyword evidence="16" id="KW-0206">Cytoskeleton</keyword>
<dbReference type="InterPro" id="IPR000048">
    <property type="entry name" value="IQ_motif_EF-hand-BS"/>
</dbReference>
<dbReference type="EnsemblMetazoa" id="XM_024230282.1">
    <property type="protein sequence ID" value="XP_024086050.1"/>
    <property type="gene ID" value="LOC106666819"/>
</dbReference>
<evidence type="ECO:0000256" key="19">
    <source>
        <dbReference type="ARBA" id="ARBA00047899"/>
    </source>
</evidence>
<dbReference type="GO" id="GO:0003779">
    <property type="term" value="F:actin binding"/>
    <property type="evidence" value="ECO:0007669"/>
    <property type="project" value="UniProtKB-KW"/>
</dbReference>
<dbReference type="InterPro" id="IPR052409">
    <property type="entry name" value="Myosin-III_kinase_activity"/>
</dbReference>
<keyword evidence="5" id="KW-0963">Cytoplasm</keyword>
<dbReference type="Pfam" id="PF00063">
    <property type="entry name" value="Myosin_head"/>
    <property type="match status" value="1"/>
</dbReference>
<evidence type="ECO:0000259" key="24">
    <source>
        <dbReference type="PROSITE" id="PS50011"/>
    </source>
</evidence>
<keyword evidence="14 21" id="KW-0505">Motor protein</keyword>